<evidence type="ECO:0000259" key="1">
    <source>
        <dbReference type="Pfam" id="PF05649"/>
    </source>
</evidence>
<dbReference type="Pfam" id="PF05649">
    <property type="entry name" value="Peptidase_M13_N"/>
    <property type="match status" value="1"/>
</dbReference>
<sequence>MAYTSCADMVSRAYKETPASNPLSTLLYLCQNWGVAFLVDMHLVGHHRYVVEPTSMYAELLLLRDRIKRHKELFDALRQRYAKDQASQVSYLRQIQLENETLSALRESFDNVSAPDLELRGSDVWESLVEQADANVSRDLWRAALRDRLEVDEDPSIRVVVKRPEFVRRIVHLPSRLGGEGFALAMGWIVVQLFSLVTDSQAMRRFYNRGSPDDIEEAQRITCLRIVQENMGFAFNAEYVDEVGTRDALKEVAGIVQRVSRAFREQIRRSPALQDVQVPSYDNKTGALFRYLDRSREEYLRHAFHTYTDMSPLLVLSLEVISKGSTTVERECVSPWPYGVTMTPSAAKETPLLARVHREEQDFSFMPYAFTFPVYEPGAPLSAKYGALGSVAAGSLADLFFANGSWSGPAGDRLQEDLACFLAKPKNASSLSKLDWELVFRLTSVEANFAAFLGARANSTSEFPEDVPGMPDDRLFFFAWCYLQC</sequence>
<dbReference type="AlphaFoldDB" id="A0AAQ4DA49"/>
<dbReference type="Gene3D" id="3.40.390.10">
    <property type="entry name" value="Collagenase (Catalytic Domain)"/>
    <property type="match status" value="1"/>
</dbReference>
<protein>
    <recommendedName>
        <fullName evidence="1">Peptidase M13 N-terminal domain-containing protein</fullName>
    </recommendedName>
</protein>
<dbReference type="InterPro" id="IPR008753">
    <property type="entry name" value="Peptidase_M13_N"/>
</dbReference>
<keyword evidence="3" id="KW-1185">Reference proteome</keyword>
<proteinExistence type="predicted"/>
<reference evidence="2 3" key="1">
    <citation type="journal article" date="2023" name="Arcadia Sci">
        <title>De novo assembly of a long-read Amblyomma americanum tick genome.</title>
        <authorList>
            <person name="Chou S."/>
            <person name="Poskanzer K.E."/>
            <person name="Rollins M."/>
            <person name="Thuy-Boun P.S."/>
        </authorList>
    </citation>
    <scope>NUCLEOTIDE SEQUENCE [LARGE SCALE GENOMIC DNA]</scope>
    <source>
        <strain evidence="2">F_SG_1</strain>
        <tissue evidence="2">Salivary glands</tissue>
    </source>
</reference>
<dbReference type="GO" id="GO:0006508">
    <property type="term" value="P:proteolysis"/>
    <property type="evidence" value="ECO:0007669"/>
    <property type="project" value="InterPro"/>
</dbReference>
<dbReference type="InterPro" id="IPR042089">
    <property type="entry name" value="Peptidase_M13_dom_2"/>
</dbReference>
<dbReference type="Gene3D" id="1.10.1380.10">
    <property type="entry name" value="Neutral endopeptidase , domain2"/>
    <property type="match status" value="1"/>
</dbReference>
<organism evidence="2 3">
    <name type="scientific">Amblyomma americanum</name>
    <name type="common">Lone star tick</name>
    <dbReference type="NCBI Taxonomy" id="6943"/>
    <lineage>
        <taxon>Eukaryota</taxon>
        <taxon>Metazoa</taxon>
        <taxon>Ecdysozoa</taxon>
        <taxon>Arthropoda</taxon>
        <taxon>Chelicerata</taxon>
        <taxon>Arachnida</taxon>
        <taxon>Acari</taxon>
        <taxon>Parasitiformes</taxon>
        <taxon>Ixodida</taxon>
        <taxon>Ixodoidea</taxon>
        <taxon>Ixodidae</taxon>
        <taxon>Amblyomminae</taxon>
        <taxon>Amblyomma</taxon>
    </lineage>
</organism>
<evidence type="ECO:0000313" key="3">
    <source>
        <dbReference type="Proteomes" id="UP001321473"/>
    </source>
</evidence>
<comment type="caution">
    <text evidence="2">The sequence shown here is derived from an EMBL/GenBank/DDBJ whole genome shotgun (WGS) entry which is preliminary data.</text>
</comment>
<evidence type="ECO:0000313" key="2">
    <source>
        <dbReference type="EMBL" id="KAK8759339.1"/>
    </source>
</evidence>
<gene>
    <name evidence="2" type="ORF">V5799_003028</name>
</gene>
<dbReference type="SUPFAM" id="SSF55486">
    <property type="entry name" value="Metalloproteases ('zincins'), catalytic domain"/>
    <property type="match status" value="1"/>
</dbReference>
<dbReference type="GO" id="GO:0008237">
    <property type="term" value="F:metallopeptidase activity"/>
    <property type="evidence" value="ECO:0007669"/>
    <property type="project" value="InterPro"/>
</dbReference>
<feature type="non-terminal residue" evidence="2">
    <location>
        <position position="485"/>
    </location>
</feature>
<feature type="domain" description="Peptidase M13 N-terminal" evidence="1">
    <location>
        <begin position="95"/>
        <end position="270"/>
    </location>
</feature>
<dbReference type="Proteomes" id="UP001321473">
    <property type="component" value="Unassembled WGS sequence"/>
</dbReference>
<name>A0AAQ4DA49_AMBAM</name>
<accession>A0AAQ4DA49</accession>
<dbReference type="InterPro" id="IPR024079">
    <property type="entry name" value="MetalloPept_cat_dom_sf"/>
</dbReference>
<dbReference type="EMBL" id="JARKHS020033162">
    <property type="protein sequence ID" value="KAK8759339.1"/>
    <property type="molecule type" value="Genomic_DNA"/>
</dbReference>